<feature type="non-terminal residue" evidence="1">
    <location>
        <position position="1"/>
    </location>
</feature>
<proteinExistence type="predicted"/>
<protein>
    <submittedName>
        <fullName evidence="1">Uncharacterized protein</fullName>
    </submittedName>
</protein>
<reference evidence="1" key="1">
    <citation type="submission" date="2017-07" db="EMBL/GenBank/DDBJ databases">
        <title>Taro Niue Genome Assembly and Annotation.</title>
        <authorList>
            <person name="Atibalentja N."/>
            <person name="Keating K."/>
            <person name="Fields C.J."/>
        </authorList>
    </citation>
    <scope>NUCLEOTIDE SEQUENCE</scope>
    <source>
        <strain evidence="1">Niue_2</strain>
        <tissue evidence="1">Leaf</tissue>
    </source>
</reference>
<name>A0A843T644_COLES</name>
<evidence type="ECO:0000313" key="1">
    <source>
        <dbReference type="EMBL" id="MQL67842.1"/>
    </source>
</evidence>
<dbReference type="EMBL" id="NMUH01000002">
    <property type="protein sequence ID" value="MQL67842.1"/>
    <property type="molecule type" value="Genomic_DNA"/>
</dbReference>
<evidence type="ECO:0000313" key="2">
    <source>
        <dbReference type="Proteomes" id="UP000652761"/>
    </source>
</evidence>
<dbReference type="AlphaFoldDB" id="A0A843T644"/>
<sequence>MKTTCSRDPMAWLDYGPRHELERAPTFYELFDRTHKKKGMDDYVSESAEDGGSLCRGHSPARLGSRGLGQYSGRAEEGLSVRLWGQPRYYSSVVLICEFGRSSGIREFICCATRQWCRGDENPHPGRATDALWRYGLAVDLSHAGSTPLTTSPS</sequence>
<keyword evidence="2" id="KW-1185">Reference proteome</keyword>
<accession>A0A843T644</accession>
<organism evidence="1 2">
    <name type="scientific">Colocasia esculenta</name>
    <name type="common">Wild taro</name>
    <name type="synonym">Arum esculentum</name>
    <dbReference type="NCBI Taxonomy" id="4460"/>
    <lineage>
        <taxon>Eukaryota</taxon>
        <taxon>Viridiplantae</taxon>
        <taxon>Streptophyta</taxon>
        <taxon>Embryophyta</taxon>
        <taxon>Tracheophyta</taxon>
        <taxon>Spermatophyta</taxon>
        <taxon>Magnoliopsida</taxon>
        <taxon>Liliopsida</taxon>
        <taxon>Araceae</taxon>
        <taxon>Aroideae</taxon>
        <taxon>Colocasieae</taxon>
        <taxon>Colocasia</taxon>
    </lineage>
</organism>
<dbReference type="Proteomes" id="UP000652761">
    <property type="component" value="Unassembled WGS sequence"/>
</dbReference>
<comment type="caution">
    <text evidence="1">The sequence shown here is derived from an EMBL/GenBank/DDBJ whole genome shotgun (WGS) entry which is preliminary data.</text>
</comment>
<gene>
    <name evidence="1" type="ORF">Taro_000125</name>
</gene>